<gene>
    <name evidence="5" type="ORF">B0682_01685</name>
</gene>
<keyword evidence="2 5" id="KW-0808">Transferase</keyword>
<dbReference type="STRING" id="90241.B0682_01685"/>
<dbReference type="Pfam" id="PF01553">
    <property type="entry name" value="Acyltransferase"/>
    <property type="match status" value="1"/>
</dbReference>
<evidence type="ECO:0000256" key="2">
    <source>
        <dbReference type="ARBA" id="ARBA00022679"/>
    </source>
</evidence>
<dbReference type="PANTHER" id="PTHR10434">
    <property type="entry name" value="1-ACYL-SN-GLYCEROL-3-PHOSPHATE ACYLTRANSFERASE"/>
    <property type="match status" value="1"/>
</dbReference>
<evidence type="ECO:0000313" key="6">
    <source>
        <dbReference type="Proteomes" id="UP000191094"/>
    </source>
</evidence>
<accession>A0A1T0CJJ6</accession>
<dbReference type="AlphaFoldDB" id="A0A1T0CJJ6"/>
<comment type="caution">
    <text evidence="5">The sequence shown here is derived from an EMBL/GenBank/DDBJ whole genome shotgun (WGS) entry which is preliminary data.</text>
</comment>
<dbReference type="EMBL" id="MUYT01000002">
    <property type="protein sequence ID" value="OOS22526.1"/>
    <property type="molecule type" value="Genomic_DNA"/>
</dbReference>
<dbReference type="GO" id="GO:0006654">
    <property type="term" value="P:phosphatidic acid biosynthetic process"/>
    <property type="evidence" value="ECO:0007669"/>
    <property type="project" value="TreeGrafter"/>
</dbReference>
<keyword evidence="6" id="KW-1185">Reference proteome</keyword>
<dbReference type="PANTHER" id="PTHR10434:SF9">
    <property type="entry name" value="PHOSPHOLIPID_GLYCEROL ACYLTRANSFERASE DOMAIN-CONTAINING PROTEIN"/>
    <property type="match status" value="1"/>
</dbReference>
<evidence type="ECO:0000259" key="4">
    <source>
        <dbReference type="SMART" id="SM00563"/>
    </source>
</evidence>
<dbReference type="InterPro" id="IPR002123">
    <property type="entry name" value="Plipid/glycerol_acylTrfase"/>
</dbReference>
<keyword evidence="3 5" id="KW-0012">Acyltransferase</keyword>
<comment type="pathway">
    <text evidence="1">Lipid metabolism.</text>
</comment>
<dbReference type="CDD" id="cd07988">
    <property type="entry name" value="LPLAT_ABO13168-like"/>
    <property type="match status" value="1"/>
</dbReference>
<evidence type="ECO:0000256" key="3">
    <source>
        <dbReference type="ARBA" id="ARBA00023315"/>
    </source>
</evidence>
<organism evidence="5 6">
    <name type="scientific">Lwoffella lincolnii</name>
    <dbReference type="NCBI Taxonomy" id="90241"/>
    <lineage>
        <taxon>Bacteria</taxon>
        <taxon>Pseudomonadati</taxon>
        <taxon>Pseudomonadota</taxon>
        <taxon>Gammaproteobacteria</taxon>
        <taxon>Moraxellales</taxon>
        <taxon>Moraxellaceae</taxon>
        <taxon>Lwoffella</taxon>
    </lineage>
</organism>
<dbReference type="SUPFAM" id="SSF69593">
    <property type="entry name" value="Glycerol-3-phosphate (1)-acyltransferase"/>
    <property type="match status" value="1"/>
</dbReference>
<dbReference type="GO" id="GO:0003841">
    <property type="term" value="F:1-acylglycerol-3-phosphate O-acyltransferase activity"/>
    <property type="evidence" value="ECO:0007669"/>
    <property type="project" value="TreeGrafter"/>
</dbReference>
<dbReference type="Proteomes" id="UP000191094">
    <property type="component" value="Unassembled WGS sequence"/>
</dbReference>
<dbReference type="RefSeq" id="WP_169832897.1">
    <property type="nucleotide sequence ID" value="NZ_CP147511.1"/>
</dbReference>
<protein>
    <submittedName>
        <fullName evidence="5">Glycerol acyltransferase</fullName>
    </submittedName>
</protein>
<name>A0A1T0CJJ6_9GAMM</name>
<sequence length="214" mass="24331">MPSLSFTMSSIDPNAIGDNVPRRHNPIIAKYADKFLKMLGWDIVGNIPNVKKCVLLAVPHTSNFDGVYAIPTLLALDVDIKILGKKELFKVPVMGKFLKWAGIISIDRQQKGSTLQMTIDRFWQEDQLWLGLAPEGTRDYTESWKTGFYYLALGAKVPILPVAMDYQTKQVRFMPLFYPTGDIDADLPKIYDYYRGVQGKHVNKMSKPLQDMNK</sequence>
<evidence type="ECO:0000313" key="5">
    <source>
        <dbReference type="EMBL" id="OOS22526.1"/>
    </source>
</evidence>
<dbReference type="SMART" id="SM00563">
    <property type="entry name" value="PlsC"/>
    <property type="match status" value="1"/>
</dbReference>
<feature type="domain" description="Phospholipid/glycerol acyltransferase" evidence="4">
    <location>
        <begin position="54"/>
        <end position="167"/>
    </location>
</feature>
<reference evidence="5 6" key="1">
    <citation type="submission" date="2017-02" db="EMBL/GenBank/DDBJ databases">
        <title>Draft genome sequence of Moraxella lincolnii CCUG 9405T type strain.</title>
        <authorList>
            <person name="Salva-Serra F."/>
            <person name="Engstrom-Jakobsson H."/>
            <person name="Thorell K."/>
            <person name="Jaen-Luchoro D."/>
            <person name="Gonzales-Siles L."/>
            <person name="Karlsson R."/>
            <person name="Yazdan S."/>
            <person name="Boulund F."/>
            <person name="Johnning A."/>
            <person name="Engstrand L."/>
            <person name="Kristiansson E."/>
            <person name="Moore E."/>
        </authorList>
    </citation>
    <scope>NUCLEOTIDE SEQUENCE [LARGE SCALE GENOMIC DNA]</scope>
    <source>
        <strain evidence="5 6">CCUG 9405</strain>
    </source>
</reference>
<proteinExistence type="predicted"/>
<evidence type="ECO:0000256" key="1">
    <source>
        <dbReference type="ARBA" id="ARBA00005189"/>
    </source>
</evidence>